<keyword evidence="2" id="KW-0808">Transferase</keyword>
<feature type="domain" description="Polysaccharide pyruvyl transferase" evidence="1">
    <location>
        <begin position="80"/>
        <end position="284"/>
    </location>
</feature>
<dbReference type="InterPro" id="IPR007345">
    <property type="entry name" value="Polysacch_pyruvyl_Trfase"/>
</dbReference>
<organism evidence="2 3">
    <name type="scientific">Jilunia laotingensis</name>
    <dbReference type="NCBI Taxonomy" id="2763675"/>
    <lineage>
        <taxon>Bacteria</taxon>
        <taxon>Pseudomonadati</taxon>
        <taxon>Bacteroidota</taxon>
        <taxon>Bacteroidia</taxon>
        <taxon>Bacteroidales</taxon>
        <taxon>Bacteroidaceae</taxon>
        <taxon>Jilunia</taxon>
    </lineage>
</organism>
<comment type="caution">
    <text evidence="2">The sequence shown here is derived from an EMBL/GenBank/DDBJ whole genome shotgun (WGS) entry which is preliminary data.</text>
</comment>
<reference evidence="2" key="1">
    <citation type="submission" date="2020-08" db="EMBL/GenBank/DDBJ databases">
        <title>Genome public.</title>
        <authorList>
            <person name="Liu C."/>
            <person name="Sun Q."/>
        </authorList>
    </citation>
    <scope>NUCLEOTIDE SEQUENCE</scope>
    <source>
        <strain evidence="2">N12</strain>
    </source>
</reference>
<dbReference type="RefSeq" id="WP_262433316.1">
    <property type="nucleotide sequence ID" value="NZ_JACRTF010000001.1"/>
</dbReference>
<dbReference type="EMBL" id="JACRTF010000001">
    <property type="protein sequence ID" value="MBC8592100.1"/>
    <property type="molecule type" value="Genomic_DNA"/>
</dbReference>
<dbReference type="Pfam" id="PF04230">
    <property type="entry name" value="PS_pyruv_trans"/>
    <property type="match status" value="1"/>
</dbReference>
<evidence type="ECO:0000313" key="2">
    <source>
        <dbReference type="EMBL" id="MBC8592100.1"/>
    </source>
</evidence>
<dbReference type="Proteomes" id="UP000651085">
    <property type="component" value="Unassembled WGS sequence"/>
</dbReference>
<name>A0A926F142_9BACT</name>
<evidence type="ECO:0000259" key="1">
    <source>
        <dbReference type="Pfam" id="PF04230"/>
    </source>
</evidence>
<proteinExistence type="predicted"/>
<protein>
    <submittedName>
        <fullName evidence="2">Polysaccharide pyruvyl transferase family protein</fullName>
    </submittedName>
</protein>
<dbReference type="GO" id="GO:0016740">
    <property type="term" value="F:transferase activity"/>
    <property type="evidence" value="ECO:0007669"/>
    <property type="project" value="UniProtKB-KW"/>
</dbReference>
<sequence length="337" mass="38645">MKVGLFTSVFFNNIGNAFIDLGTEVQIKAALPKGAEIIKVSQCANFAASLGRMFAIKENPIVYWFWIRIMQKFVNQLHDKTYKAVSTLDVLSPAKIAKIDYLVIPGCVLTVPFFVIFGKFLEEKKKQGCKLIFWGASGNYYTTEEQDCTREWLNKLKPYAISFRDSVAYNHYHTYADKVFNGIDNVFFVNRIGVPKTETTLDPYVILNFDLPKNKNIKKQLADNLGNNIIYTDHKPYPYSQISKLAKRNIICSDYPLDYLFLYNNVKETYSDRVHACIPTLSFGNKARIYSDSPRIALFENVGIDLEALKSKPVSLDPQQLYDLQEKQISFLRNILV</sequence>
<gene>
    <name evidence="2" type="ORF">H8744_02345</name>
</gene>
<evidence type="ECO:0000313" key="3">
    <source>
        <dbReference type="Proteomes" id="UP000651085"/>
    </source>
</evidence>
<keyword evidence="3" id="KW-1185">Reference proteome</keyword>
<dbReference type="AlphaFoldDB" id="A0A926F142"/>
<accession>A0A926F142</accession>